<dbReference type="InterPro" id="IPR012337">
    <property type="entry name" value="RNaseH-like_sf"/>
</dbReference>
<dbReference type="SUPFAM" id="SSF53098">
    <property type="entry name" value="Ribonuclease H-like"/>
    <property type="match status" value="1"/>
</dbReference>
<proteinExistence type="inferred from homology"/>
<protein>
    <recommendedName>
        <fullName evidence="9">Holliday junction nuclease RuvC</fullName>
    </recommendedName>
</protein>
<dbReference type="GeneID" id="82855188"/>
<name>A0AAJ4D4J7_9BACI</name>
<reference evidence="7 8" key="1">
    <citation type="submission" date="2019-01" db="EMBL/GenBank/DDBJ databases">
        <title>Genome sequence of Bacillus glycinifermentans SRCM103574.</title>
        <authorList>
            <person name="Kong H.-J."/>
            <person name="Jeong S.-Y."/>
            <person name="Jeong D.-Y."/>
        </authorList>
    </citation>
    <scope>NUCLEOTIDE SEQUENCE [LARGE SCALE GENOMIC DNA]</scope>
    <source>
        <strain evidence="7 8">SRCM103574</strain>
    </source>
</reference>
<dbReference type="PRINTS" id="PR00696">
    <property type="entry name" value="RSOLVASERUVC"/>
</dbReference>
<keyword evidence="4" id="KW-0238">DNA-binding</keyword>
<dbReference type="Proteomes" id="UP000288675">
    <property type="component" value="Chromosome"/>
</dbReference>
<evidence type="ECO:0000256" key="4">
    <source>
        <dbReference type="ARBA" id="ARBA00023125"/>
    </source>
</evidence>
<evidence type="ECO:0000313" key="8">
    <source>
        <dbReference type="Proteomes" id="UP000288675"/>
    </source>
</evidence>
<dbReference type="GO" id="GO:0006310">
    <property type="term" value="P:DNA recombination"/>
    <property type="evidence" value="ECO:0007669"/>
    <property type="project" value="UniProtKB-KW"/>
</dbReference>
<sequence length="188" mass="20739">MSSAKPIRVLAFDTSMTCPGVAIIEVRNRKPTIKALSHVKPNPSRSHAHRAEVIEGWAMMFLDKNCPRDGFDYVVREDFAGKTSTSNYPVLAAWNACERATSRFGLSFDKYWKTPTAKQPQLGIPATTVKSMVAGSGKAEKDELQASVRRMTGYTGEFANFDESDAAAIGLAWLIHEGLIDKPKEDDK</sequence>
<dbReference type="InterPro" id="IPR036397">
    <property type="entry name" value="RNaseH_sf"/>
</dbReference>
<keyword evidence="6" id="KW-0234">DNA repair</keyword>
<comment type="similarity">
    <text evidence="1">Belongs to the RuvC family.</text>
</comment>
<dbReference type="RefSeq" id="WP_128748330.1">
    <property type="nucleotide sequence ID" value="NZ_CP035232.1"/>
</dbReference>
<keyword evidence="5" id="KW-0233">DNA recombination</keyword>
<dbReference type="GO" id="GO:0006281">
    <property type="term" value="P:DNA repair"/>
    <property type="evidence" value="ECO:0007669"/>
    <property type="project" value="UniProtKB-KW"/>
</dbReference>
<evidence type="ECO:0008006" key="9">
    <source>
        <dbReference type="Google" id="ProtNLM"/>
    </source>
</evidence>
<dbReference type="GO" id="GO:0003677">
    <property type="term" value="F:DNA binding"/>
    <property type="evidence" value="ECO:0007669"/>
    <property type="project" value="UniProtKB-KW"/>
</dbReference>
<evidence type="ECO:0000256" key="3">
    <source>
        <dbReference type="ARBA" id="ARBA00022842"/>
    </source>
</evidence>
<evidence type="ECO:0000256" key="2">
    <source>
        <dbReference type="ARBA" id="ARBA00022763"/>
    </source>
</evidence>
<dbReference type="Gene3D" id="3.30.420.10">
    <property type="entry name" value="Ribonuclease H-like superfamily/Ribonuclease H"/>
    <property type="match status" value="1"/>
</dbReference>
<evidence type="ECO:0000256" key="1">
    <source>
        <dbReference type="ARBA" id="ARBA00009518"/>
    </source>
</evidence>
<keyword evidence="2" id="KW-0227">DNA damage</keyword>
<evidence type="ECO:0000256" key="5">
    <source>
        <dbReference type="ARBA" id="ARBA00023172"/>
    </source>
</evidence>
<evidence type="ECO:0000256" key="6">
    <source>
        <dbReference type="ARBA" id="ARBA00023204"/>
    </source>
</evidence>
<organism evidence="7 8">
    <name type="scientific">Bacillus glycinifermentans</name>
    <dbReference type="NCBI Taxonomy" id="1664069"/>
    <lineage>
        <taxon>Bacteria</taxon>
        <taxon>Bacillati</taxon>
        <taxon>Bacillota</taxon>
        <taxon>Bacilli</taxon>
        <taxon>Bacillales</taxon>
        <taxon>Bacillaceae</taxon>
        <taxon>Bacillus</taxon>
    </lineage>
</organism>
<evidence type="ECO:0000313" key="7">
    <source>
        <dbReference type="EMBL" id="QAT67137.1"/>
    </source>
</evidence>
<dbReference type="InterPro" id="IPR002176">
    <property type="entry name" value="X-over_junc_endoDNase_RuvC"/>
</dbReference>
<keyword evidence="3" id="KW-0460">Magnesium</keyword>
<dbReference type="EMBL" id="CP035232">
    <property type="protein sequence ID" value="QAT67137.1"/>
    <property type="molecule type" value="Genomic_DNA"/>
</dbReference>
<dbReference type="AlphaFoldDB" id="A0AAJ4D4J7"/>
<dbReference type="GO" id="GO:0004520">
    <property type="term" value="F:DNA endonuclease activity"/>
    <property type="evidence" value="ECO:0007669"/>
    <property type="project" value="InterPro"/>
</dbReference>
<accession>A0AAJ4D4J7</accession>
<gene>
    <name evidence="7" type="ORF">EQZ20_21150</name>
</gene>